<evidence type="ECO:0000256" key="4">
    <source>
        <dbReference type="ARBA" id="ARBA00022723"/>
    </source>
</evidence>
<dbReference type="EMBL" id="QFGA01000001">
    <property type="protein sequence ID" value="TEB07898.1"/>
    <property type="molecule type" value="Genomic_DNA"/>
</dbReference>
<evidence type="ECO:0000256" key="3">
    <source>
        <dbReference type="ARBA" id="ARBA00022691"/>
    </source>
</evidence>
<dbReference type="CDD" id="cd01335">
    <property type="entry name" value="Radical_SAM"/>
    <property type="match status" value="1"/>
</dbReference>
<sequence length="471" mass="53637">MTLLEFICTFQMHKFNLAERSYPVFNFAGKGVQFQTETLFNLSGQTVQFDPAYSLKAQNETLISGNQKQLFLTDELAKLLGAEDTTTFRVVKRQNKIEIYPNIHSLAKVYIEPTTLCNLNCRTCIRKTWHEPLGSMKLEVFDGLLEQLKEFKSLQTVMFGGFGEPTFHKDILYMIGKVKALGLKAEMVTNGTLLNEAMLQGMLDNGLDTLWVSFDGTSEDSFDDIRAGASFIEVVQNLRRLKELNQQTTHKIKVGIAFVVMKRNIKELRKLGTLAQTVGAEMVSVSNVIPYSSDMLDQMVCARILWANSISYYSRSLPINLPFIDRTETTKQTLFELFRDYNNISIMRNHIDTEAGSCRFVKERCTFIKWDGTVSSCMGLLHSYKTYFTTGRAEREVTAYVLGDTRKNSLKEIWDGQEYHDFREKVDEFDFSPCLQCGPCDLAEKNEEDCFGNKFPTCGGCLWAQGVIQCP</sequence>
<dbReference type="PANTHER" id="PTHR11228">
    <property type="entry name" value="RADICAL SAM DOMAIN PROTEIN"/>
    <property type="match status" value="1"/>
</dbReference>
<gene>
    <name evidence="8" type="primary">albA_3</name>
    <name evidence="8" type="ORF">Psch_01453</name>
</gene>
<dbReference type="PROSITE" id="PS51918">
    <property type="entry name" value="RADICAL_SAM"/>
    <property type="match status" value="1"/>
</dbReference>
<accession>A0A4Y7RFW7</accession>
<dbReference type="InterPro" id="IPR006638">
    <property type="entry name" value="Elp3/MiaA/NifB-like_rSAM"/>
</dbReference>
<dbReference type="PANTHER" id="PTHR11228:SF34">
    <property type="entry name" value="TUNGSTEN-CONTAINING ALDEHYDE FERREDOXIN OXIDOREDUCTASE COFACTOR MODIFYING PROTEIN"/>
    <property type="match status" value="1"/>
</dbReference>
<keyword evidence="2" id="KW-0004">4Fe-4S</keyword>
<keyword evidence="9" id="KW-1185">Reference proteome</keyword>
<dbReference type="AlphaFoldDB" id="A0A4Y7RFW7"/>
<evidence type="ECO:0000256" key="1">
    <source>
        <dbReference type="ARBA" id="ARBA00001966"/>
    </source>
</evidence>
<protein>
    <submittedName>
        <fullName evidence="8">Antilisterial bacteriocin subtilosin biosynthesis protein AlbA</fullName>
    </submittedName>
</protein>
<comment type="caution">
    <text evidence="8">The sequence shown here is derived from an EMBL/GenBank/DDBJ whole genome shotgun (WGS) entry which is preliminary data.</text>
</comment>
<evidence type="ECO:0000259" key="7">
    <source>
        <dbReference type="PROSITE" id="PS51918"/>
    </source>
</evidence>
<dbReference type="GO" id="GO:0003824">
    <property type="term" value="F:catalytic activity"/>
    <property type="evidence" value="ECO:0007669"/>
    <property type="project" value="InterPro"/>
</dbReference>
<dbReference type="Pfam" id="PF04055">
    <property type="entry name" value="Radical_SAM"/>
    <property type="match status" value="1"/>
</dbReference>
<keyword evidence="4" id="KW-0479">Metal-binding</keyword>
<organism evidence="8 9">
    <name type="scientific">Pelotomaculum schinkii</name>
    <dbReference type="NCBI Taxonomy" id="78350"/>
    <lineage>
        <taxon>Bacteria</taxon>
        <taxon>Bacillati</taxon>
        <taxon>Bacillota</taxon>
        <taxon>Clostridia</taxon>
        <taxon>Eubacteriales</taxon>
        <taxon>Desulfotomaculaceae</taxon>
        <taxon>Pelotomaculum</taxon>
    </lineage>
</organism>
<dbReference type="SFLD" id="SFLDG01067">
    <property type="entry name" value="SPASM/twitch_domain_containing"/>
    <property type="match status" value="1"/>
</dbReference>
<dbReference type="GO" id="GO:0051536">
    <property type="term" value="F:iron-sulfur cluster binding"/>
    <property type="evidence" value="ECO:0007669"/>
    <property type="project" value="UniProtKB-KW"/>
</dbReference>
<dbReference type="SUPFAM" id="SSF102114">
    <property type="entry name" value="Radical SAM enzymes"/>
    <property type="match status" value="1"/>
</dbReference>
<keyword evidence="5" id="KW-0408">Iron</keyword>
<evidence type="ECO:0000313" key="9">
    <source>
        <dbReference type="Proteomes" id="UP000298324"/>
    </source>
</evidence>
<dbReference type="InterPro" id="IPR023885">
    <property type="entry name" value="4Fe4S-binding_SPASM_dom"/>
</dbReference>
<name>A0A4Y7RFW7_9FIRM</name>
<evidence type="ECO:0000313" key="8">
    <source>
        <dbReference type="EMBL" id="TEB07898.1"/>
    </source>
</evidence>
<keyword evidence="6" id="KW-0411">Iron-sulfur</keyword>
<keyword evidence="3" id="KW-0949">S-adenosyl-L-methionine</keyword>
<evidence type="ECO:0000256" key="5">
    <source>
        <dbReference type="ARBA" id="ARBA00023004"/>
    </source>
</evidence>
<dbReference type="InterPro" id="IPR034391">
    <property type="entry name" value="AdoMet-like_SPASM_containing"/>
</dbReference>
<dbReference type="InterPro" id="IPR050377">
    <property type="entry name" value="Radical_SAM_PqqE_MftC-like"/>
</dbReference>
<dbReference type="InterPro" id="IPR058240">
    <property type="entry name" value="rSAM_sf"/>
</dbReference>
<dbReference type="SMART" id="SM00729">
    <property type="entry name" value="Elp3"/>
    <property type="match status" value="1"/>
</dbReference>
<feature type="domain" description="Radical SAM core" evidence="7">
    <location>
        <begin position="103"/>
        <end position="345"/>
    </location>
</feature>
<dbReference type="GO" id="GO:0046872">
    <property type="term" value="F:metal ion binding"/>
    <property type="evidence" value="ECO:0007669"/>
    <property type="project" value="UniProtKB-KW"/>
</dbReference>
<dbReference type="InterPro" id="IPR013785">
    <property type="entry name" value="Aldolase_TIM"/>
</dbReference>
<dbReference type="Gene3D" id="3.20.20.70">
    <property type="entry name" value="Aldolase class I"/>
    <property type="match status" value="1"/>
</dbReference>
<evidence type="ECO:0000256" key="6">
    <source>
        <dbReference type="ARBA" id="ARBA00023014"/>
    </source>
</evidence>
<evidence type="ECO:0000256" key="2">
    <source>
        <dbReference type="ARBA" id="ARBA00022485"/>
    </source>
</evidence>
<dbReference type="CDD" id="cd21121">
    <property type="entry name" value="SPASM_Cmo-like"/>
    <property type="match status" value="1"/>
</dbReference>
<dbReference type="InterPro" id="IPR027604">
    <property type="entry name" value="W_rSAM_matur"/>
</dbReference>
<reference evidence="8 9" key="1">
    <citation type="journal article" date="2018" name="Environ. Microbiol.">
        <title>Novel energy conservation strategies and behaviour of Pelotomaculum schinkii driving syntrophic propionate catabolism.</title>
        <authorList>
            <person name="Hidalgo-Ahumada C.A.P."/>
            <person name="Nobu M.K."/>
            <person name="Narihiro T."/>
            <person name="Tamaki H."/>
            <person name="Liu W.T."/>
            <person name="Kamagata Y."/>
            <person name="Stams A.J.M."/>
            <person name="Imachi H."/>
            <person name="Sousa D.Z."/>
        </authorList>
    </citation>
    <scope>NUCLEOTIDE SEQUENCE [LARGE SCALE GENOMIC DNA]</scope>
    <source>
        <strain evidence="8 9">HH</strain>
    </source>
</reference>
<dbReference type="SFLD" id="SFLDS00029">
    <property type="entry name" value="Radical_SAM"/>
    <property type="match status" value="1"/>
</dbReference>
<dbReference type="InterPro" id="IPR007197">
    <property type="entry name" value="rSAM"/>
</dbReference>
<dbReference type="Pfam" id="PF13186">
    <property type="entry name" value="SPASM"/>
    <property type="match status" value="1"/>
</dbReference>
<dbReference type="SFLD" id="SFLDG01387">
    <property type="entry name" value="BtrN-like_SPASM_domain_contain"/>
    <property type="match status" value="1"/>
</dbReference>
<comment type="cofactor">
    <cofactor evidence="1">
        <name>[4Fe-4S] cluster</name>
        <dbReference type="ChEBI" id="CHEBI:49883"/>
    </cofactor>
</comment>
<dbReference type="SFLD" id="SFLDF00570">
    <property type="entry name" value="tungsten_cofactor_oxidoreducas"/>
    <property type="match status" value="1"/>
</dbReference>
<proteinExistence type="predicted"/>
<dbReference type="Proteomes" id="UP000298324">
    <property type="component" value="Unassembled WGS sequence"/>
</dbReference>